<keyword evidence="1" id="KW-0863">Zinc-finger</keyword>
<dbReference type="InterPro" id="IPR041588">
    <property type="entry name" value="Integrase_H2C2"/>
</dbReference>
<keyword evidence="4" id="KW-0808">Transferase</keyword>
<dbReference type="EMBL" id="BLXT01005617">
    <property type="protein sequence ID" value="GFO24393.1"/>
    <property type="molecule type" value="Genomic_DNA"/>
</dbReference>
<comment type="caution">
    <text evidence="4">The sequence shown here is derived from an EMBL/GenBank/DDBJ whole genome shotgun (WGS) entry which is preliminary data.</text>
</comment>
<proteinExistence type="predicted"/>
<feature type="compositionally biased region" description="Polar residues" evidence="2">
    <location>
        <begin position="81"/>
        <end position="101"/>
    </location>
</feature>
<dbReference type="Proteomes" id="UP000735302">
    <property type="component" value="Unassembled WGS sequence"/>
</dbReference>
<organism evidence="4 5">
    <name type="scientific">Plakobranchus ocellatus</name>
    <dbReference type="NCBI Taxonomy" id="259542"/>
    <lineage>
        <taxon>Eukaryota</taxon>
        <taxon>Metazoa</taxon>
        <taxon>Spiralia</taxon>
        <taxon>Lophotrochozoa</taxon>
        <taxon>Mollusca</taxon>
        <taxon>Gastropoda</taxon>
        <taxon>Heterobranchia</taxon>
        <taxon>Euthyneura</taxon>
        <taxon>Panpulmonata</taxon>
        <taxon>Sacoglossa</taxon>
        <taxon>Placobranchoidea</taxon>
        <taxon>Plakobranchidae</taxon>
        <taxon>Plakobranchus</taxon>
    </lineage>
</organism>
<dbReference type="Gene3D" id="4.10.60.10">
    <property type="entry name" value="Zinc finger, CCHC-type"/>
    <property type="match status" value="1"/>
</dbReference>
<dbReference type="GO" id="GO:0003676">
    <property type="term" value="F:nucleic acid binding"/>
    <property type="evidence" value="ECO:0007669"/>
    <property type="project" value="InterPro"/>
</dbReference>
<keyword evidence="4" id="KW-0695">RNA-directed DNA polymerase</keyword>
<keyword evidence="1" id="KW-0479">Metal-binding</keyword>
<keyword evidence="5" id="KW-1185">Reference proteome</keyword>
<sequence length="445" mass="48594">MDARPNKSFHRKHSVSFVAKSEPYRSTVGVAERKHDSRPHESGGRFNFSSKGHRSPSFQSNPNMVKRGASRSPSRDRSKPNVANTNSNKNVGQGQFRPSSGSVSNNITCFQCGGRGHFRRECPSCPRESNFSSAVPDSPSHSCECPSRPKEANFAFSVPELPYHCCAAKMDCNSVGGLKIESCKVFDRVSTLLRDSGCKTVGVSKSLVPPDCYTGKSMLVNTFCCRDQLFPTCMINIKTPYFTGDVEACLMDSPTADVILGNINGLSSKSSPFDSDSSDVFPNSSIACVITRAQASKASTSSDSPISNNSTHFNVLDHFSDLPVRQREDPTLKPWFQHVGLPPVAGVSFRIEDGILKWLHTKSKFSSVQTTVAVPKSLRQVVLSYAHESVSAGHSGFRKTLSSIRDCFSWPGVCSDVRNHITPAICARVDLALVEIGQRRSNITK</sequence>
<dbReference type="InterPro" id="IPR036875">
    <property type="entry name" value="Znf_CCHC_sf"/>
</dbReference>
<protein>
    <submittedName>
        <fullName evidence="4">Reverse transcriptase</fullName>
    </submittedName>
</protein>
<dbReference type="GO" id="GO:0008270">
    <property type="term" value="F:zinc ion binding"/>
    <property type="evidence" value="ECO:0007669"/>
    <property type="project" value="UniProtKB-KW"/>
</dbReference>
<dbReference type="InterPro" id="IPR001878">
    <property type="entry name" value="Znf_CCHC"/>
</dbReference>
<dbReference type="Pfam" id="PF17921">
    <property type="entry name" value="Integrase_H2C2"/>
    <property type="match status" value="1"/>
</dbReference>
<feature type="domain" description="CCHC-type" evidence="3">
    <location>
        <begin position="109"/>
        <end position="124"/>
    </location>
</feature>
<accession>A0AAV4BYV3</accession>
<dbReference type="FunFam" id="1.10.340.70:FF:000001">
    <property type="entry name" value="Retrovirus-related Pol polyprotein from transposon gypsy-like Protein"/>
    <property type="match status" value="1"/>
</dbReference>
<dbReference type="Pfam" id="PF00098">
    <property type="entry name" value="zf-CCHC"/>
    <property type="match status" value="1"/>
</dbReference>
<dbReference type="SUPFAM" id="SSF57756">
    <property type="entry name" value="Retrovirus zinc finger-like domains"/>
    <property type="match status" value="1"/>
</dbReference>
<reference evidence="4 5" key="1">
    <citation type="journal article" date="2021" name="Elife">
        <title>Chloroplast acquisition without the gene transfer in kleptoplastic sea slugs, Plakobranchus ocellatus.</title>
        <authorList>
            <person name="Maeda T."/>
            <person name="Takahashi S."/>
            <person name="Yoshida T."/>
            <person name="Shimamura S."/>
            <person name="Takaki Y."/>
            <person name="Nagai Y."/>
            <person name="Toyoda A."/>
            <person name="Suzuki Y."/>
            <person name="Arimoto A."/>
            <person name="Ishii H."/>
            <person name="Satoh N."/>
            <person name="Nishiyama T."/>
            <person name="Hasebe M."/>
            <person name="Maruyama T."/>
            <person name="Minagawa J."/>
            <person name="Obokata J."/>
            <person name="Shigenobu S."/>
        </authorList>
    </citation>
    <scope>NUCLEOTIDE SEQUENCE [LARGE SCALE GENOMIC DNA]</scope>
</reference>
<dbReference type="PROSITE" id="PS50158">
    <property type="entry name" value="ZF_CCHC"/>
    <property type="match status" value="1"/>
</dbReference>
<evidence type="ECO:0000256" key="2">
    <source>
        <dbReference type="SAM" id="MobiDB-lite"/>
    </source>
</evidence>
<dbReference type="PANTHER" id="PTHR46888">
    <property type="entry name" value="ZINC KNUCKLE DOMAINCONTAINING PROTEIN-RELATED"/>
    <property type="match status" value="1"/>
</dbReference>
<gene>
    <name evidence="4" type="ORF">PoB_005089800</name>
</gene>
<feature type="compositionally biased region" description="Basic and acidic residues" evidence="2">
    <location>
        <begin position="31"/>
        <end position="43"/>
    </location>
</feature>
<evidence type="ECO:0000313" key="5">
    <source>
        <dbReference type="Proteomes" id="UP000735302"/>
    </source>
</evidence>
<dbReference type="GO" id="GO:0003964">
    <property type="term" value="F:RNA-directed DNA polymerase activity"/>
    <property type="evidence" value="ECO:0007669"/>
    <property type="project" value="UniProtKB-KW"/>
</dbReference>
<dbReference type="PANTHER" id="PTHR46888:SF1">
    <property type="entry name" value="RIBONUCLEASE H"/>
    <property type="match status" value="1"/>
</dbReference>
<evidence type="ECO:0000259" key="3">
    <source>
        <dbReference type="PROSITE" id="PS50158"/>
    </source>
</evidence>
<evidence type="ECO:0000313" key="4">
    <source>
        <dbReference type="EMBL" id="GFO24393.1"/>
    </source>
</evidence>
<dbReference type="Gene3D" id="1.10.340.70">
    <property type="match status" value="1"/>
</dbReference>
<keyword evidence="4" id="KW-0548">Nucleotidyltransferase</keyword>
<name>A0AAV4BYV3_9GAST</name>
<feature type="region of interest" description="Disordered" evidence="2">
    <location>
        <begin position="1"/>
        <end position="101"/>
    </location>
</feature>
<dbReference type="SMART" id="SM00343">
    <property type="entry name" value="ZnF_C2HC"/>
    <property type="match status" value="1"/>
</dbReference>
<evidence type="ECO:0000256" key="1">
    <source>
        <dbReference type="PROSITE-ProRule" id="PRU00047"/>
    </source>
</evidence>
<keyword evidence="1" id="KW-0862">Zinc</keyword>
<dbReference type="AlphaFoldDB" id="A0AAV4BYV3"/>